<organism evidence="1 2">
    <name type="scientific">Xenopus laevis</name>
    <name type="common">African clawed frog</name>
    <dbReference type="NCBI Taxonomy" id="8355"/>
    <lineage>
        <taxon>Eukaryota</taxon>
        <taxon>Metazoa</taxon>
        <taxon>Chordata</taxon>
        <taxon>Craniata</taxon>
        <taxon>Vertebrata</taxon>
        <taxon>Euteleostomi</taxon>
        <taxon>Amphibia</taxon>
        <taxon>Batrachia</taxon>
        <taxon>Anura</taxon>
        <taxon>Pipoidea</taxon>
        <taxon>Pipidae</taxon>
        <taxon>Xenopodinae</taxon>
        <taxon>Xenopus</taxon>
        <taxon>Xenopus</taxon>
    </lineage>
</organism>
<protein>
    <submittedName>
        <fullName evidence="1">Uncharacterized protein</fullName>
    </submittedName>
</protein>
<dbReference type="AlphaFoldDB" id="A0A974DQ41"/>
<proteinExistence type="predicted"/>
<evidence type="ECO:0000313" key="2">
    <source>
        <dbReference type="Proteomes" id="UP000694892"/>
    </source>
</evidence>
<sequence length="87" mass="10014">MTLSFTLDLILSHYKIRTYWMLSQGAPFPPAHKECYCIPNKNNWVSSSSVLHIISHCSWDGSMNRSLLCHFLHVENNKSPFTTLTSE</sequence>
<reference evidence="2" key="1">
    <citation type="journal article" date="2016" name="Nature">
        <title>Genome evolution in the allotetraploid frog Xenopus laevis.</title>
        <authorList>
            <person name="Session A.M."/>
            <person name="Uno Y."/>
            <person name="Kwon T."/>
            <person name="Chapman J.A."/>
            <person name="Toyoda A."/>
            <person name="Takahashi S."/>
            <person name="Fukui A."/>
            <person name="Hikosaka A."/>
            <person name="Suzuki A."/>
            <person name="Kondo M."/>
            <person name="van Heeringen S.J."/>
            <person name="Quigley I."/>
            <person name="Heinz S."/>
            <person name="Ogino H."/>
            <person name="Ochi H."/>
            <person name="Hellsten U."/>
            <person name="Lyons J.B."/>
            <person name="Simakov O."/>
            <person name="Putnam N."/>
            <person name="Stites J."/>
            <person name="Kuroki Y."/>
            <person name="Tanaka T."/>
            <person name="Michiue T."/>
            <person name="Watanabe M."/>
            <person name="Bogdanovic O."/>
            <person name="Lister R."/>
            <person name="Georgiou G."/>
            <person name="Paranjpe S.S."/>
            <person name="van Kruijsbergen I."/>
            <person name="Shu S."/>
            <person name="Carlson J."/>
            <person name="Kinoshita T."/>
            <person name="Ohta Y."/>
            <person name="Mawaribuchi S."/>
            <person name="Jenkins J."/>
            <person name="Grimwood J."/>
            <person name="Schmutz J."/>
            <person name="Mitros T."/>
            <person name="Mozaffari S.V."/>
            <person name="Suzuki Y."/>
            <person name="Haramoto Y."/>
            <person name="Yamamoto T.S."/>
            <person name="Takagi C."/>
            <person name="Heald R."/>
            <person name="Miller K."/>
            <person name="Haudenschild C."/>
            <person name="Kitzman J."/>
            <person name="Nakayama T."/>
            <person name="Izutsu Y."/>
            <person name="Robert J."/>
            <person name="Fortriede J."/>
            <person name="Burns K."/>
            <person name="Lotay V."/>
            <person name="Karimi K."/>
            <person name="Yasuoka Y."/>
            <person name="Dichmann D.S."/>
            <person name="Flajnik M.F."/>
            <person name="Houston D.W."/>
            <person name="Shendure J."/>
            <person name="DuPasquier L."/>
            <person name="Vize P.D."/>
            <person name="Zorn A.M."/>
            <person name="Ito M."/>
            <person name="Marcotte E.M."/>
            <person name="Wallingford J.B."/>
            <person name="Ito Y."/>
            <person name="Asashima M."/>
            <person name="Ueno N."/>
            <person name="Matsuda Y."/>
            <person name="Veenstra G.J."/>
            <person name="Fujiyama A."/>
            <person name="Harland R.M."/>
            <person name="Taira M."/>
            <person name="Rokhsar D.S."/>
        </authorList>
    </citation>
    <scope>NUCLEOTIDE SEQUENCE [LARGE SCALE GENOMIC DNA]</scope>
    <source>
        <strain evidence="2">J</strain>
    </source>
</reference>
<dbReference type="Proteomes" id="UP000694892">
    <property type="component" value="Chromosome 2L"/>
</dbReference>
<dbReference type="EMBL" id="CM004468">
    <property type="protein sequence ID" value="OCT95857.1"/>
    <property type="molecule type" value="Genomic_DNA"/>
</dbReference>
<name>A0A974DQ41_XENLA</name>
<evidence type="ECO:0000313" key="1">
    <source>
        <dbReference type="EMBL" id="OCT95857.1"/>
    </source>
</evidence>
<gene>
    <name evidence="1" type="ORF">XELAEV_18013547mg</name>
</gene>
<accession>A0A974DQ41</accession>